<feature type="region of interest" description="Disordered" evidence="1">
    <location>
        <begin position="149"/>
        <end position="173"/>
    </location>
</feature>
<proteinExistence type="predicted"/>
<dbReference type="RefSeq" id="WP_163818016.1">
    <property type="nucleotide sequence ID" value="NZ_JAAGOB010000004.1"/>
</dbReference>
<dbReference type="InterPro" id="IPR005184">
    <property type="entry name" value="DUF306_Meta_HslJ"/>
</dbReference>
<dbReference type="InterPro" id="IPR038670">
    <property type="entry name" value="HslJ-like_sf"/>
</dbReference>
<keyword evidence="5" id="KW-1185">Reference proteome</keyword>
<dbReference type="AlphaFoldDB" id="A0A6N9YJU7"/>
<accession>A0A6N9YJU7</accession>
<dbReference type="PROSITE" id="PS51257">
    <property type="entry name" value="PROKAR_LIPOPROTEIN"/>
    <property type="match status" value="1"/>
</dbReference>
<keyword evidence="2" id="KW-0732">Signal</keyword>
<feature type="signal peptide" evidence="2">
    <location>
        <begin position="1"/>
        <end position="18"/>
    </location>
</feature>
<protein>
    <submittedName>
        <fullName evidence="4">META domain-containing protein</fullName>
    </submittedName>
</protein>
<reference evidence="4 5" key="1">
    <citation type="submission" date="2020-02" db="EMBL/GenBank/DDBJ databases">
        <authorList>
            <person name="Li X.-J."/>
            <person name="Feng X.-M."/>
        </authorList>
    </citation>
    <scope>NUCLEOTIDE SEQUENCE [LARGE SCALE GENOMIC DNA]</scope>
    <source>
        <strain evidence="4 5">CGMCC 4.7225</strain>
    </source>
</reference>
<comment type="caution">
    <text evidence="4">The sequence shown here is derived from an EMBL/GenBank/DDBJ whole genome shotgun (WGS) entry which is preliminary data.</text>
</comment>
<dbReference type="PANTHER" id="PTHR35535:SF2">
    <property type="entry name" value="DUF306 DOMAIN-CONTAINING PROTEIN"/>
    <property type="match status" value="1"/>
</dbReference>
<evidence type="ECO:0000313" key="5">
    <source>
        <dbReference type="Proteomes" id="UP000469185"/>
    </source>
</evidence>
<dbReference type="Gene3D" id="2.40.128.270">
    <property type="match status" value="1"/>
</dbReference>
<feature type="region of interest" description="Disordered" evidence="1">
    <location>
        <begin position="22"/>
        <end position="41"/>
    </location>
</feature>
<organism evidence="4 5">
    <name type="scientific">Phytoactinopolyspora alkaliphila</name>
    <dbReference type="NCBI Taxonomy" id="1783498"/>
    <lineage>
        <taxon>Bacteria</taxon>
        <taxon>Bacillati</taxon>
        <taxon>Actinomycetota</taxon>
        <taxon>Actinomycetes</taxon>
        <taxon>Jiangellales</taxon>
        <taxon>Jiangellaceae</taxon>
        <taxon>Phytoactinopolyspora</taxon>
    </lineage>
</organism>
<evidence type="ECO:0000256" key="2">
    <source>
        <dbReference type="SAM" id="SignalP"/>
    </source>
</evidence>
<gene>
    <name evidence="4" type="ORF">G1H11_08380</name>
</gene>
<evidence type="ECO:0000313" key="4">
    <source>
        <dbReference type="EMBL" id="NED95331.1"/>
    </source>
</evidence>
<dbReference type="PANTHER" id="PTHR35535">
    <property type="entry name" value="HEAT SHOCK PROTEIN HSLJ"/>
    <property type="match status" value="1"/>
</dbReference>
<dbReference type="Proteomes" id="UP000469185">
    <property type="component" value="Unassembled WGS sequence"/>
</dbReference>
<sequence length="173" mass="17654">MRRLGQFVTVLASATVLAACGNGGDDTTAVPDDGDPGSQTEGMPLAGTYWGLDELSADDSTTEIPDDVGAYLLLEDGAVGGNTGCNTFGGNAEINEDDGTVEFSEVFSTMRACSGAQGESDSAMMAVLQGTVMVEIDGESLTLTNAQGDSLQLSVTEEPPADDVPAGDSEDDE</sequence>
<dbReference type="InterPro" id="IPR053147">
    <property type="entry name" value="Hsp_HslJ-like"/>
</dbReference>
<name>A0A6N9YJU7_9ACTN</name>
<evidence type="ECO:0000256" key="1">
    <source>
        <dbReference type="SAM" id="MobiDB-lite"/>
    </source>
</evidence>
<feature type="chain" id="PRO_5038380432" evidence="2">
    <location>
        <begin position="19"/>
        <end position="173"/>
    </location>
</feature>
<evidence type="ECO:0000259" key="3">
    <source>
        <dbReference type="Pfam" id="PF03724"/>
    </source>
</evidence>
<feature type="domain" description="DUF306" evidence="3">
    <location>
        <begin position="44"/>
        <end position="150"/>
    </location>
</feature>
<dbReference type="EMBL" id="JAAGOB010000004">
    <property type="protein sequence ID" value="NED95331.1"/>
    <property type="molecule type" value="Genomic_DNA"/>
</dbReference>
<dbReference type="Pfam" id="PF03724">
    <property type="entry name" value="META"/>
    <property type="match status" value="1"/>
</dbReference>